<feature type="chain" id="PRO_5045970519" evidence="3">
    <location>
        <begin position="29"/>
        <end position="209"/>
    </location>
</feature>
<evidence type="ECO:0000313" key="6">
    <source>
        <dbReference type="Proteomes" id="UP001620405"/>
    </source>
</evidence>
<dbReference type="PANTHER" id="PTHR35603:SF2">
    <property type="entry name" value="OUTER MEMBRANE LIPOPROTEIN"/>
    <property type="match status" value="1"/>
</dbReference>
<dbReference type="InterPro" id="IPR051407">
    <property type="entry name" value="Bact_OM_lipoprot/Surf_antigen"/>
</dbReference>
<dbReference type="InterPro" id="IPR008816">
    <property type="entry name" value="Gly_zipper_2TM_dom"/>
</dbReference>
<proteinExistence type="predicted"/>
<evidence type="ECO:0000313" key="5">
    <source>
        <dbReference type="EMBL" id="MFK2875233.1"/>
    </source>
</evidence>
<dbReference type="PROSITE" id="PS51257">
    <property type="entry name" value="PROKAR_LIPOPROTEIN"/>
    <property type="match status" value="1"/>
</dbReference>
<keyword evidence="2" id="KW-0472">Membrane</keyword>
<dbReference type="Proteomes" id="UP001620405">
    <property type="component" value="Unassembled WGS sequence"/>
</dbReference>
<feature type="domain" description="Glycine zipper 2TM" evidence="4">
    <location>
        <begin position="103"/>
        <end position="144"/>
    </location>
</feature>
<dbReference type="PANTHER" id="PTHR35603">
    <property type="match status" value="1"/>
</dbReference>
<dbReference type="RefSeq" id="WP_284395672.1">
    <property type="nucleotide sequence ID" value="NZ_BSNQ01000003.1"/>
</dbReference>
<evidence type="ECO:0000256" key="3">
    <source>
        <dbReference type="SAM" id="SignalP"/>
    </source>
</evidence>
<sequence>MTKLALKALCISVIATFALGLAACSKQASFDAGTAGAAPAASVDGAAQATQPAQSPPPGSDDAQYAQVVSVAPVRQAAGQPQQVCHDEVVTRKVPPKDEHRIAGTAIGAVAGGLLGHMIGSGKGNTLATVAGAVGGGYAGNRIEASRQEHNVQSTVVHRCTTVESSSSNIVGYDVTYVYNGVTRTTRMDHDPGNRVRVEQGVMAVSDAH</sequence>
<protein>
    <submittedName>
        <fullName evidence="5">Glycine zipper 2TM domain-containing protein</fullName>
    </submittedName>
</protein>
<reference evidence="5 6" key="1">
    <citation type="submission" date="2020-10" db="EMBL/GenBank/DDBJ databases">
        <title>Phylogeny of dyella-like bacteria.</title>
        <authorList>
            <person name="Fu J."/>
        </authorList>
    </citation>
    <scope>NUCLEOTIDE SEQUENCE [LARGE SCALE GENOMIC DNA]</scope>
    <source>
        <strain evidence="5 6">DHOB07</strain>
    </source>
</reference>
<accession>A0ABW8IYY1</accession>
<dbReference type="NCBIfam" id="NF008437">
    <property type="entry name" value="PRK11280.1"/>
    <property type="match status" value="1"/>
</dbReference>
<evidence type="ECO:0000256" key="1">
    <source>
        <dbReference type="ARBA" id="ARBA00004370"/>
    </source>
</evidence>
<keyword evidence="6" id="KW-1185">Reference proteome</keyword>
<organism evidence="5 6">
    <name type="scientific">Dyella lipolytica</name>
    <dbReference type="NCBI Taxonomy" id="1867835"/>
    <lineage>
        <taxon>Bacteria</taxon>
        <taxon>Pseudomonadati</taxon>
        <taxon>Pseudomonadota</taxon>
        <taxon>Gammaproteobacteria</taxon>
        <taxon>Lysobacterales</taxon>
        <taxon>Rhodanobacteraceae</taxon>
        <taxon>Dyella</taxon>
    </lineage>
</organism>
<evidence type="ECO:0000256" key="2">
    <source>
        <dbReference type="ARBA" id="ARBA00023136"/>
    </source>
</evidence>
<keyword evidence="3" id="KW-0732">Signal</keyword>
<comment type="caution">
    <text evidence="5">The sequence shown here is derived from an EMBL/GenBank/DDBJ whole genome shotgun (WGS) entry which is preliminary data.</text>
</comment>
<evidence type="ECO:0000259" key="4">
    <source>
        <dbReference type="Pfam" id="PF05433"/>
    </source>
</evidence>
<name>A0ABW8IYY1_9GAMM</name>
<dbReference type="Pfam" id="PF05433">
    <property type="entry name" value="Rick_17kDa_Anti"/>
    <property type="match status" value="1"/>
</dbReference>
<comment type="subcellular location">
    <subcellularLocation>
        <location evidence="1">Membrane</location>
    </subcellularLocation>
</comment>
<feature type="signal peptide" evidence="3">
    <location>
        <begin position="1"/>
        <end position="28"/>
    </location>
</feature>
<gene>
    <name evidence="5" type="ORF">ISP13_17020</name>
</gene>
<dbReference type="EMBL" id="JADIKG010000013">
    <property type="protein sequence ID" value="MFK2875233.1"/>
    <property type="molecule type" value="Genomic_DNA"/>
</dbReference>